<proteinExistence type="inferred from homology"/>
<evidence type="ECO:0000256" key="6">
    <source>
        <dbReference type="ARBA" id="ARBA00023157"/>
    </source>
</evidence>
<evidence type="ECO:0000256" key="1">
    <source>
        <dbReference type="ARBA" id="ARBA00004418"/>
    </source>
</evidence>
<evidence type="ECO:0000256" key="7">
    <source>
        <dbReference type="ARBA" id="ARBA00023284"/>
    </source>
</evidence>
<dbReference type="InterPro" id="IPR050824">
    <property type="entry name" value="Thiol_disulfide_DsbA"/>
</dbReference>
<dbReference type="Pfam" id="PF01323">
    <property type="entry name" value="DSBA"/>
    <property type="match status" value="1"/>
</dbReference>
<dbReference type="PROSITE" id="PS51352">
    <property type="entry name" value="THIOREDOXIN_2"/>
    <property type="match status" value="1"/>
</dbReference>
<dbReference type="PIRSF" id="PIRSF001488">
    <property type="entry name" value="Tdi_protein"/>
    <property type="match status" value="1"/>
</dbReference>
<keyword evidence="6" id="KW-1015">Disulfide bond</keyword>
<accession>A0A1J5RK15</accession>
<gene>
    <name evidence="9" type="primary">dsbA_6</name>
    <name evidence="9" type="ORF">GALL_296590</name>
</gene>
<feature type="domain" description="Thioredoxin" evidence="8">
    <location>
        <begin position="13"/>
        <end position="207"/>
    </location>
</feature>
<dbReference type="SUPFAM" id="SSF52833">
    <property type="entry name" value="Thioredoxin-like"/>
    <property type="match status" value="1"/>
</dbReference>
<dbReference type="PANTHER" id="PTHR35891:SF3">
    <property type="entry name" value="THIOL:DISULFIDE INTERCHANGE PROTEIN DSBL"/>
    <property type="match status" value="1"/>
</dbReference>
<sequence length="215" mass="23521">MTRWFLRVALAMLALHACAAQAAAPAFHEGKGYTKLSVAQPVSPSGKIVVTEFFWYNCPHCAAFDPSFEAWIKHQPADVVVERVPVAFGPQFVAQQKLYYALKALGKVDALQGAIFAAIHQQHIPLMTEQQMASWLAGHGVPKAQFENAFDSFGVQLETRRATQMVQDYQINGVPTLAVQGTYTLSPAMPETPDNDALLQAVDMLVAKVRADGVH</sequence>
<keyword evidence="5" id="KW-0574">Periplasm</keyword>
<comment type="caution">
    <text evidence="9">The sequence shown here is derived from an EMBL/GenBank/DDBJ whole genome shotgun (WGS) entry which is preliminary data.</text>
</comment>
<dbReference type="InterPro" id="IPR001853">
    <property type="entry name" value="DSBA-like_thioredoxin_dom"/>
</dbReference>
<dbReference type="GO" id="GO:0042597">
    <property type="term" value="C:periplasmic space"/>
    <property type="evidence" value="ECO:0007669"/>
    <property type="project" value="UniProtKB-SubCell"/>
</dbReference>
<dbReference type="EMBL" id="MLJW01000371">
    <property type="protein sequence ID" value="OIQ88477.1"/>
    <property type="molecule type" value="Genomic_DNA"/>
</dbReference>
<evidence type="ECO:0000256" key="5">
    <source>
        <dbReference type="ARBA" id="ARBA00022764"/>
    </source>
</evidence>
<dbReference type="GO" id="GO:0016491">
    <property type="term" value="F:oxidoreductase activity"/>
    <property type="evidence" value="ECO:0007669"/>
    <property type="project" value="InterPro"/>
</dbReference>
<comment type="similarity">
    <text evidence="2">Belongs to the thioredoxin family. DsbA subfamily.</text>
</comment>
<evidence type="ECO:0000256" key="3">
    <source>
        <dbReference type="ARBA" id="ARBA00013831"/>
    </source>
</evidence>
<dbReference type="CDD" id="cd03019">
    <property type="entry name" value="DsbA_DsbA"/>
    <property type="match status" value="1"/>
</dbReference>
<dbReference type="Gene3D" id="3.40.30.10">
    <property type="entry name" value="Glutaredoxin"/>
    <property type="match status" value="1"/>
</dbReference>
<keyword evidence="4" id="KW-0732">Signal</keyword>
<organism evidence="9">
    <name type="scientific">mine drainage metagenome</name>
    <dbReference type="NCBI Taxonomy" id="410659"/>
    <lineage>
        <taxon>unclassified sequences</taxon>
        <taxon>metagenomes</taxon>
        <taxon>ecological metagenomes</taxon>
    </lineage>
</organism>
<evidence type="ECO:0000259" key="8">
    <source>
        <dbReference type="PROSITE" id="PS51352"/>
    </source>
</evidence>
<evidence type="ECO:0000256" key="2">
    <source>
        <dbReference type="ARBA" id="ARBA00005791"/>
    </source>
</evidence>
<dbReference type="PANTHER" id="PTHR35891">
    <property type="entry name" value="THIOL:DISULFIDE INTERCHANGE PROTEIN DSBA"/>
    <property type="match status" value="1"/>
</dbReference>
<dbReference type="InterPro" id="IPR036249">
    <property type="entry name" value="Thioredoxin-like_sf"/>
</dbReference>
<evidence type="ECO:0000256" key="4">
    <source>
        <dbReference type="ARBA" id="ARBA00022729"/>
    </source>
</evidence>
<dbReference type="InterPro" id="IPR023205">
    <property type="entry name" value="DsbA/DsbL"/>
</dbReference>
<reference evidence="9" key="1">
    <citation type="submission" date="2016-10" db="EMBL/GenBank/DDBJ databases">
        <title>Sequence of Gallionella enrichment culture.</title>
        <authorList>
            <person name="Poehlein A."/>
            <person name="Muehling M."/>
            <person name="Daniel R."/>
        </authorList>
    </citation>
    <scope>NUCLEOTIDE SEQUENCE</scope>
</reference>
<protein>
    <recommendedName>
        <fullName evidence="3">Thiol:disulfide interchange protein DsbA</fullName>
    </recommendedName>
</protein>
<name>A0A1J5RK15_9ZZZZ</name>
<dbReference type="AlphaFoldDB" id="A0A1J5RK15"/>
<dbReference type="InterPro" id="IPR017937">
    <property type="entry name" value="Thioredoxin_CS"/>
</dbReference>
<comment type="subcellular location">
    <subcellularLocation>
        <location evidence="1">Periplasm</location>
    </subcellularLocation>
</comment>
<dbReference type="InterPro" id="IPR013766">
    <property type="entry name" value="Thioredoxin_domain"/>
</dbReference>
<evidence type="ECO:0000313" key="9">
    <source>
        <dbReference type="EMBL" id="OIQ88477.1"/>
    </source>
</evidence>
<dbReference type="PROSITE" id="PS00194">
    <property type="entry name" value="THIOREDOXIN_1"/>
    <property type="match status" value="1"/>
</dbReference>
<keyword evidence="7" id="KW-0676">Redox-active center</keyword>